<sequence>ISSISQSIFTLISEGLNNLAEPSYSSTLPPYDENTTQVQFPSHIPLSSSPLTTI</sequence>
<comment type="caution">
    <text evidence="2">The sequence shown here is derived from an EMBL/GenBank/DDBJ whole genome shotgun (WGS) entry which is preliminary data.</text>
</comment>
<reference evidence="2 3" key="1">
    <citation type="submission" date="2021-06" db="EMBL/GenBank/DDBJ databases">
        <authorList>
            <person name="Kallberg Y."/>
            <person name="Tangrot J."/>
            <person name="Rosling A."/>
        </authorList>
    </citation>
    <scope>NUCLEOTIDE SEQUENCE [LARGE SCALE GENOMIC DNA]</scope>
    <source>
        <strain evidence="2 3">120-4 pot B 10/14</strain>
    </source>
</reference>
<dbReference type="Proteomes" id="UP000789901">
    <property type="component" value="Unassembled WGS sequence"/>
</dbReference>
<proteinExistence type="predicted"/>
<evidence type="ECO:0000313" key="2">
    <source>
        <dbReference type="EMBL" id="CAG8837574.1"/>
    </source>
</evidence>
<dbReference type="EMBL" id="CAJVQB010056192">
    <property type="protein sequence ID" value="CAG8837574.1"/>
    <property type="molecule type" value="Genomic_DNA"/>
</dbReference>
<keyword evidence="3" id="KW-1185">Reference proteome</keyword>
<feature type="non-terminal residue" evidence="2">
    <location>
        <position position="1"/>
    </location>
</feature>
<feature type="region of interest" description="Disordered" evidence="1">
    <location>
        <begin position="24"/>
        <end position="54"/>
    </location>
</feature>
<organism evidence="2 3">
    <name type="scientific">Gigaspora margarita</name>
    <dbReference type="NCBI Taxonomy" id="4874"/>
    <lineage>
        <taxon>Eukaryota</taxon>
        <taxon>Fungi</taxon>
        <taxon>Fungi incertae sedis</taxon>
        <taxon>Mucoromycota</taxon>
        <taxon>Glomeromycotina</taxon>
        <taxon>Glomeromycetes</taxon>
        <taxon>Diversisporales</taxon>
        <taxon>Gigasporaceae</taxon>
        <taxon>Gigaspora</taxon>
    </lineage>
</organism>
<accession>A0ABN7WQ20</accession>
<gene>
    <name evidence="2" type="ORF">GMARGA_LOCUS33561</name>
</gene>
<name>A0ABN7WQ20_GIGMA</name>
<evidence type="ECO:0000256" key="1">
    <source>
        <dbReference type="SAM" id="MobiDB-lite"/>
    </source>
</evidence>
<protein>
    <submittedName>
        <fullName evidence="2">4344_t:CDS:1</fullName>
    </submittedName>
</protein>
<evidence type="ECO:0000313" key="3">
    <source>
        <dbReference type="Proteomes" id="UP000789901"/>
    </source>
</evidence>